<dbReference type="EMBL" id="ASHM01008689">
    <property type="protein sequence ID" value="PNY16635.1"/>
    <property type="molecule type" value="Genomic_DNA"/>
</dbReference>
<sequence length="94" mass="10226">MPGILSISSKVFPTVMNLLKRLAEEAQGNPAPERTEQHHSDQTFRNQTQKPDSVSSSISNSGLSSVGSSDGDSEYSTTNLSQRQRTNIPEAEFS</sequence>
<accession>A0A2K3PMX1</accession>
<comment type="caution">
    <text evidence="2">The sequence shown here is derived from an EMBL/GenBank/DDBJ whole genome shotgun (WGS) entry which is preliminary data.</text>
</comment>
<dbReference type="ExpressionAtlas" id="A0A2K3PMX1">
    <property type="expression patterns" value="baseline"/>
</dbReference>
<name>A0A2K3PMX1_TRIPR</name>
<reference evidence="2 3" key="1">
    <citation type="journal article" date="2014" name="Am. J. Bot.">
        <title>Genome assembly and annotation for red clover (Trifolium pratense; Fabaceae).</title>
        <authorList>
            <person name="Istvanek J."/>
            <person name="Jaros M."/>
            <person name="Krenek A."/>
            <person name="Repkova J."/>
        </authorList>
    </citation>
    <scope>NUCLEOTIDE SEQUENCE [LARGE SCALE GENOMIC DNA]</scope>
    <source>
        <strain evidence="3">cv. Tatra</strain>
        <tissue evidence="2">Young leaves</tissue>
    </source>
</reference>
<gene>
    <name evidence="2" type="ORF">L195_g013360</name>
</gene>
<feature type="compositionally biased region" description="Low complexity" evidence="1">
    <location>
        <begin position="52"/>
        <end position="70"/>
    </location>
</feature>
<dbReference type="Proteomes" id="UP000236291">
    <property type="component" value="Unassembled WGS sequence"/>
</dbReference>
<reference evidence="2 3" key="2">
    <citation type="journal article" date="2017" name="Front. Plant Sci.">
        <title>Gene Classification and Mining of Molecular Markers Useful in Red Clover (Trifolium pratense) Breeding.</title>
        <authorList>
            <person name="Istvanek J."/>
            <person name="Dluhosova J."/>
            <person name="Dluhos P."/>
            <person name="Patkova L."/>
            <person name="Nedelnik J."/>
            <person name="Repkova J."/>
        </authorList>
    </citation>
    <scope>NUCLEOTIDE SEQUENCE [LARGE SCALE GENOMIC DNA]</scope>
    <source>
        <strain evidence="3">cv. Tatra</strain>
        <tissue evidence="2">Young leaves</tissue>
    </source>
</reference>
<dbReference type="AlphaFoldDB" id="A0A2K3PMX1"/>
<organism evidence="2 3">
    <name type="scientific">Trifolium pratense</name>
    <name type="common">Red clover</name>
    <dbReference type="NCBI Taxonomy" id="57577"/>
    <lineage>
        <taxon>Eukaryota</taxon>
        <taxon>Viridiplantae</taxon>
        <taxon>Streptophyta</taxon>
        <taxon>Embryophyta</taxon>
        <taxon>Tracheophyta</taxon>
        <taxon>Spermatophyta</taxon>
        <taxon>Magnoliopsida</taxon>
        <taxon>eudicotyledons</taxon>
        <taxon>Gunneridae</taxon>
        <taxon>Pentapetalae</taxon>
        <taxon>rosids</taxon>
        <taxon>fabids</taxon>
        <taxon>Fabales</taxon>
        <taxon>Fabaceae</taxon>
        <taxon>Papilionoideae</taxon>
        <taxon>50 kb inversion clade</taxon>
        <taxon>NPAAA clade</taxon>
        <taxon>Hologalegina</taxon>
        <taxon>IRL clade</taxon>
        <taxon>Trifolieae</taxon>
        <taxon>Trifolium</taxon>
    </lineage>
</organism>
<proteinExistence type="predicted"/>
<evidence type="ECO:0000313" key="3">
    <source>
        <dbReference type="Proteomes" id="UP000236291"/>
    </source>
</evidence>
<protein>
    <submittedName>
        <fullName evidence="2">ROOT HAIR defective 3 GTP-binding family protein</fullName>
    </submittedName>
</protein>
<feature type="region of interest" description="Disordered" evidence="1">
    <location>
        <begin position="23"/>
        <end position="94"/>
    </location>
</feature>
<feature type="compositionally biased region" description="Polar residues" evidence="1">
    <location>
        <begin position="74"/>
        <end position="87"/>
    </location>
</feature>
<dbReference type="STRING" id="57577.A0A2K3PMX1"/>
<evidence type="ECO:0000256" key="1">
    <source>
        <dbReference type="SAM" id="MobiDB-lite"/>
    </source>
</evidence>
<evidence type="ECO:0000313" key="2">
    <source>
        <dbReference type="EMBL" id="PNY16635.1"/>
    </source>
</evidence>
<feature type="compositionally biased region" description="Basic and acidic residues" evidence="1">
    <location>
        <begin position="33"/>
        <end position="42"/>
    </location>
</feature>